<evidence type="ECO:0000256" key="15">
    <source>
        <dbReference type="ARBA" id="ARBA00023002"/>
    </source>
</evidence>
<dbReference type="InterPro" id="IPR036318">
    <property type="entry name" value="FAD-bd_PCMH-like_sf"/>
</dbReference>
<keyword evidence="13 20" id="KW-0133">Cell shape</keyword>
<comment type="caution">
    <text evidence="22">The sequence shown here is derived from an EMBL/GenBank/DDBJ whole genome shotgun (WGS) entry which is preliminary data.</text>
</comment>
<evidence type="ECO:0000256" key="5">
    <source>
        <dbReference type="ARBA" id="ARBA00010485"/>
    </source>
</evidence>
<evidence type="ECO:0000256" key="13">
    <source>
        <dbReference type="ARBA" id="ARBA00022960"/>
    </source>
</evidence>
<evidence type="ECO:0000256" key="2">
    <source>
        <dbReference type="ARBA" id="ARBA00003921"/>
    </source>
</evidence>
<evidence type="ECO:0000256" key="10">
    <source>
        <dbReference type="ARBA" id="ARBA00022630"/>
    </source>
</evidence>
<dbReference type="HAMAP" id="MF_00037">
    <property type="entry name" value="MurB"/>
    <property type="match status" value="1"/>
</dbReference>
<dbReference type="GO" id="GO:0051301">
    <property type="term" value="P:cell division"/>
    <property type="evidence" value="ECO:0007669"/>
    <property type="project" value="UniProtKB-KW"/>
</dbReference>
<dbReference type="GO" id="GO:0071949">
    <property type="term" value="F:FAD binding"/>
    <property type="evidence" value="ECO:0007669"/>
    <property type="project" value="InterPro"/>
</dbReference>
<evidence type="ECO:0000256" key="20">
    <source>
        <dbReference type="HAMAP-Rule" id="MF_00037"/>
    </source>
</evidence>
<dbReference type="AlphaFoldDB" id="A0A4Z0M2M0"/>
<feature type="active site" description="Proton donor" evidence="20">
    <location>
        <position position="271"/>
    </location>
</feature>
<dbReference type="InterPro" id="IPR016167">
    <property type="entry name" value="FAD-bd_PCMH_sub1"/>
</dbReference>
<keyword evidence="8 20" id="KW-0963">Cytoplasm</keyword>
<feature type="active site" evidence="20">
    <location>
        <position position="367"/>
    </location>
</feature>
<dbReference type="SUPFAM" id="SSF56194">
    <property type="entry name" value="Uridine diphospho-N-Acetylenolpyruvylglucosamine reductase, MurB, C-terminal domain"/>
    <property type="match status" value="1"/>
</dbReference>
<dbReference type="EC" id="1.3.1.98" evidence="6 20"/>
<evidence type="ECO:0000313" key="23">
    <source>
        <dbReference type="Proteomes" id="UP000298050"/>
    </source>
</evidence>
<dbReference type="GO" id="GO:0009252">
    <property type="term" value="P:peptidoglycan biosynthetic process"/>
    <property type="evidence" value="ECO:0007669"/>
    <property type="project" value="UniProtKB-UniRule"/>
</dbReference>
<evidence type="ECO:0000256" key="1">
    <source>
        <dbReference type="ARBA" id="ARBA00001974"/>
    </source>
</evidence>
<dbReference type="GO" id="GO:0008762">
    <property type="term" value="F:UDP-N-acetylmuramate dehydrogenase activity"/>
    <property type="evidence" value="ECO:0007669"/>
    <property type="project" value="UniProtKB-UniRule"/>
</dbReference>
<evidence type="ECO:0000256" key="14">
    <source>
        <dbReference type="ARBA" id="ARBA00022984"/>
    </source>
</evidence>
<evidence type="ECO:0000256" key="8">
    <source>
        <dbReference type="ARBA" id="ARBA00022490"/>
    </source>
</evidence>
<gene>
    <name evidence="20 22" type="primary">murB</name>
    <name evidence="22" type="ORF">E4634_11330</name>
</gene>
<accession>A0A4Z0M2M0</accession>
<comment type="similarity">
    <text evidence="5 20">Belongs to the MurB family.</text>
</comment>
<dbReference type="InterPro" id="IPR036635">
    <property type="entry name" value="MurB_C_sf"/>
</dbReference>
<dbReference type="Gene3D" id="3.90.78.10">
    <property type="entry name" value="UDP-N-acetylenolpyruvoylglucosamine reductase, C-terminal domain"/>
    <property type="match status" value="1"/>
</dbReference>
<dbReference type="NCBIfam" id="TIGR00179">
    <property type="entry name" value="murB"/>
    <property type="match status" value="1"/>
</dbReference>
<dbReference type="InterPro" id="IPR003170">
    <property type="entry name" value="MurB"/>
</dbReference>
<keyword evidence="23" id="KW-1185">Reference proteome</keyword>
<dbReference type="Gene3D" id="3.30.43.10">
    <property type="entry name" value="Uridine Diphospho-n-acetylenolpyruvylglucosamine Reductase, domain 2"/>
    <property type="match status" value="1"/>
</dbReference>
<proteinExistence type="inferred from homology"/>
<feature type="active site" evidence="20">
    <location>
        <position position="197"/>
    </location>
</feature>
<dbReference type="InterPro" id="IPR011601">
    <property type="entry name" value="MurB_C"/>
</dbReference>
<evidence type="ECO:0000256" key="12">
    <source>
        <dbReference type="ARBA" id="ARBA00022857"/>
    </source>
</evidence>
<sequence>MKCRTRSTAARTASPRYWTWWKRPARACCGRSRVQIRRAESLRSRNTLGIDASAAAYAEVATSQELGSALDVARAEGLSVLPLGEGSNIVLAGPVPALVLRQLRADTEVIATADDDVVLRVSAGHDWHALVASSLERGLYGLENLALIPGTVGAAPIQNIGAYGVEFAQFAVAVHAVEAATGTPLELSAQECQFAYRDSIFKGELCDRVVITAVDLRLSTRPHPEYSYPALAVEFSARGVPPPQPRNIFDAVVNLRRHKLPDPAEEPNCGSFFKNPIVAPEKAAELVGEYPGLPQYLQADGRIKLAAAWLIERAGWKGERRGPVGIHPGHALVLVNYGGGSGADVLHLADAVVESVHAKFGVTLEMEPRVYGGAA</sequence>
<evidence type="ECO:0000256" key="19">
    <source>
        <dbReference type="ARBA" id="ARBA00048914"/>
    </source>
</evidence>
<dbReference type="InterPro" id="IPR006094">
    <property type="entry name" value="Oxid_FAD_bind_N"/>
</dbReference>
<evidence type="ECO:0000256" key="17">
    <source>
        <dbReference type="ARBA" id="ARBA00023316"/>
    </source>
</evidence>
<organism evidence="22 23">
    <name type="scientific">Mangrovimicrobium sediminis</name>
    <dbReference type="NCBI Taxonomy" id="2562682"/>
    <lineage>
        <taxon>Bacteria</taxon>
        <taxon>Pseudomonadati</taxon>
        <taxon>Pseudomonadota</taxon>
        <taxon>Gammaproteobacteria</taxon>
        <taxon>Cellvibrionales</taxon>
        <taxon>Halieaceae</taxon>
        <taxon>Mangrovimicrobium</taxon>
    </lineage>
</organism>
<evidence type="ECO:0000256" key="18">
    <source>
        <dbReference type="ARBA" id="ARBA00031026"/>
    </source>
</evidence>
<keyword evidence="17 20" id="KW-0961">Cell wall biogenesis/degradation</keyword>
<dbReference type="EMBL" id="SRLE01000007">
    <property type="protein sequence ID" value="TGD73608.1"/>
    <property type="molecule type" value="Genomic_DNA"/>
</dbReference>
<dbReference type="InterPro" id="IPR016166">
    <property type="entry name" value="FAD-bd_PCMH"/>
</dbReference>
<evidence type="ECO:0000256" key="3">
    <source>
        <dbReference type="ARBA" id="ARBA00004496"/>
    </source>
</evidence>
<keyword evidence="15 20" id="KW-0560">Oxidoreductase</keyword>
<keyword evidence="12 20" id="KW-0521">NADP</keyword>
<comment type="subcellular location">
    <subcellularLocation>
        <location evidence="3 20">Cytoplasm</location>
    </subcellularLocation>
</comment>
<evidence type="ECO:0000256" key="4">
    <source>
        <dbReference type="ARBA" id="ARBA00004752"/>
    </source>
</evidence>
<dbReference type="SUPFAM" id="SSF56176">
    <property type="entry name" value="FAD-binding/transporter-associated domain-like"/>
    <property type="match status" value="1"/>
</dbReference>
<evidence type="ECO:0000256" key="6">
    <source>
        <dbReference type="ARBA" id="ARBA00012518"/>
    </source>
</evidence>
<dbReference type="NCBIfam" id="NF000755">
    <property type="entry name" value="PRK00046.1"/>
    <property type="match status" value="1"/>
</dbReference>
<dbReference type="NCBIfam" id="NF010478">
    <property type="entry name" value="PRK13903.1"/>
    <property type="match status" value="1"/>
</dbReference>
<evidence type="ECO:0000256" key="16">
    <source>
        <dbReference type="ARBA" id="ARBA00023306"/>
    </source>
</evidence>
<dbReference type="GO" id="GO:0005829">
    <property type="term" value="C:cytosol"/>
    <property type="evidence" value="ECO:0007669"/>
    <property type="project" value="TreeGrafter"/>
</dbReference>
<dbReference type="OrthoDB" id="9804753at2"/>
<dbReference type="Pfam" id="PF01565">
    <property type="entry name" value="FAD_binding_4"/>
    <property type="match status" value="1"/>
</dbReference>
<evidence type="ECO:0000259" key="21">
    <source>
        <dbReference type="PROSITE" id="PS51387"/>
    </source>
</evidence>
<dbReference type="PANTHER" id="PTHR21071">
    <property type="entry name" value="UDP-N-ACETYLENOLPYRUVOYLGLUCOSAMINE REDUCTASE"/>
    <property type="match status" value="1"/>
</dbReference>
<dbReference type="InterPro" id="IPR016169">
    <property type="entry name" value="FAD-bd_PCMH_sub2"/>
</dbReference>
<comment type="pathway">
    <text evidence="4 20">Cell wall biogenesis; peptidoglycan biosynthesis.</text>
</comment>
<dbReference type="Proteomes" id="UP000298050">
    <property type="component" value="Unassembled WGS sequence"/>
</dbReference>
<evidence type="ECO:0000256" key="9">
    <source>
        <dbReference type="ARBA" id="ARBA00022618"/>
    </source>
</evidence>
<feature type="domain" description="FAD-binding PCMH-type" evidence="21">
    <location>
        <begin position="50"/>
        <end position="221"/>
    </location>
</feature>
<dbReference type="PROSITE" id="PS51387">
    <property type="entry name" value="FAD_PCMH"/>
    <property type="match status" value="1"/>
</dbReference>
<keyword evidence="14 20" id="KW-0573">Peptidoglycan synthesis</keyword>
<reference evidence="22 23" key="1">
    <citation type="submission" date="2019-04" db="EMBL/GenBank/DDBJ databases">
        <title>Taxonomy of novel Haliea sp. from mangrove soil of West Coast of India.</title>
        <authorList>
            <person name="Verma A."/>
            <person name="Kumar P."/>
            <person name="Krishnamurthi S."/>
        </authorList>
    </citation>
    <scope>NUCLEOTIDE SEQUENCE [LARGE SCALE GENOMIC DNA]</scope>
    <source>
        <strain evidence="22 23">SAOS-164</strain>
    </source>
</reference>
<name>A0A4Z0M2M0_9GAMM</name>
<protein>
    <recommendedName>
        <fullName evidence="7 20">UDP-N-acetylenolpyruvoylglucosamine reductase</fullName>
        <ecNumber evidence="6 20">1.3.1.98</ecNumber>
    </recommendedName>
    <alternativeName>
        <fullName evidence="18 20">UDP-N-acetylmuramate dehydrogenase</fullName>
    </alternativeName>
</protein>
<keyword evidence="10 20" id="KW-0285">Flavoprotein</keyword>
<dbReference type="GO" id="GO:0008360">
    <property type="term" value="P:regulation of cell shape"/>
    <property type="evidence" value="ECO:0007669"/>
    <property type="project" value="UniProtKB-KW"/>
</dbReference>
<dbReference type="UniPathway" id="UPA00219"/>
<comment type="function">
    <text evidence="2 20">Cell wall formation.</text>
</comment>
<dbReference type="Pfam" id="PF02873">
    <property type="entry name" value="MurB_C"/>
    <property type="match status" value="1"/>
</dbReference>
<keyword evidence="11 20" id="KW-0274">FAD</keyword>
<comment type="cofactor">
    <cofactor evidence="1 20">
        <name>FAD</name>
        <dbReference type="ChEBI" id="CHEBI:57692"/>
    </cofactor>
</comment>
<evidence type="ECO:0000256" key="7">
    <source>
        <dbReference type="ARBA" id="ARBA00015188"/>
    </source>
</evidence>
<comment type="catalytic activity">
    <reaction evidence="19 20">
        <text>UDP-N-acetyl-alpha-D-muramate + NADP(+) = UDP-N-acetyl-3-O-(1-carboxyvinyl)-alpha-D-glucosamine + NADPH + H(+)</text>
        <dbReference type="Rhea" id="RHEA:12248"/>
        <dbReference type="ChEBI" id="CHEBI:15378"/>
        <dbReference type="ChEBI" id="CHEBI:57783"/>
        <dbReference type="ChEBI" id="CHEBI:58349"/>
        <dbReference type="ChEBI" id="CHEBI:68483"/>
        <dbReference type="ChEBI" id="CHEBI:70757"/>
        <dbReference type="EC" id="1.3.1.98"/>
    </reaction>
</comment>
<keyword evidence="16 20" id="KW-0131">Cell cycle</keyword>
<dbReference type="GO" id="GO:0071555">
    <property type="term" value="P:cell wall organization"/>
    <property type="evidence" value="ECO:0007669"/>
    <property type="project" value="UniProtKB-KW"/>
</dbReference>
<evidence type="ECO:0000313" key="22">
    <source>
        <dbReference type="EMBL" id="TGD73608.1"/>
    </source>
</evidence>
<evidence type="ECO:0000256" key="11">
    <source>
        <dbReference type="ARBA" id="ARBA00022827"/>
    </source>
</evidence>
<keyword evidence="9 20" id="KW-0132">Cell division</keyword>
<dbReference type="Gene3D" id="3.30.465.10">
    <property type="match status" value="1"/>
</dbReference>
<dbReference type="PANTHER" id="PTHR21071:SF4">
    <property type="entry name" value="UDP-N-ACETYLENOLPYRUVOYLGLUCOSAMINE REDUCTASE"/>
    <property type="match status" value="1"/>
</dbReference>